<keyword evidence="4 7" id="KW-0238">DNA-binding</keyword>
<dbReference type="GO" id="GO:0000156">
    <property type="term" value="F:phosphorelay response regulator activity"/>
    <property type="evidence" value="ECO:0007669"/>
    <property type="project" value="TreeGrafter"/>
</dbReference>
<dbReference type="PROSITE" id="PS51755">
    <property type="entry name" value="OMPR_PHOB"/>
    <property type="match status" value="1"/>
</dbReference>
<keyword evidence="1 6" id="KW-0597">Phosphoprotein</keyword>
<dbReference type="RefSeq" id="WP_022381555.1">
    <property type="nucleotide sequence ID" value="NZ_AP019697.1"/>
</dbReference>
<keyword evidence="5" id="KW-0804">Transcription</keyword>
<dbReference type="InterPro" id="IPR016032">
    <property type="entry name" value="Sig_transdc_resp-reg_C-effctor"/>
</dbReference>
<sequence>MRLLLAEDERDMSNVLTTILKHSGYEVDLAENGQEALDLSMKNNYDCMVMDIMMPVMDGLTALKILRSKGDVTPVILLTAKSEIDDRISGLDSGADDYLTKPFSVGELLARIRSLTRRGQDMSPSKLNVGSTSLDSEEQELSCHNSIRLSGKETKLMKLLMLNPLKGLDTKFIFDKIWSKEEDVDESVVWIYISYLRGKLLAVMSDLQIDGEEGGSFTLMPRRD</sequence>
<evidence type="ECO:0000313" key="10">
    <source>
        <dbReference type="EMBL" id="BBK24498.1"/>
    </source>
</evidence>
<dbReference type="InterPro" id="IPR036388">
    <property type="entry name" value="WH-like_DNA-bd_sf"/>
</dbReference>
<evidence type="ECO:0000256" key="6">
    <source>
        <dbReference type="PROSITE-ProRule" id="PRU00169"/>
    </source>
</evidence>
<dbReference type="OrthoDB" id="152576at2"/>
<feature type="domain" description="Response regulatory" evidence="8">
    <location>
        <begin position="2"/>
        <end position="116"/>
    </location>
</feature>
<keyword evidence="3" id="KW-0805">Transcription regulation</keyword>
<dbReference type="GO" id="GO:0032993">
    <property type="term" value="C:protein-DNA complex"/>
    <property type="evidence" value="ECO:0007669"/>
    <property type="project" value="TreeGrafter"/>
</dbReference>
<evidence type="ECO:0000256" key="5">
    <source>
        <dbReference type="ARBA" id="ARBA00023163"/>
    </source>
</evidence>
<dbReference type="Pfam" id="PF00072">
    <property type="entry name" value="Response_reg"/>
    <property type="match status" value="1"/>
</dbReference>
<evidence type="ECO:0000256" key="3">
    <source>
        <dbReference type="ARBA" id="ARBA00023015"/>
    </source>
</evidence>
<dbReference type="EMBL" id="AP019697">
    <property type="protein sequence ID" value="BBK24498.1"/>
    <property type="molecule type" value="Genomic_DNA"/>
</dbReference>
<dbReference type="CDD" id="cd00383">
    <property type="entry name" value="trans_reg_C"/>
    <property type="match status" value="1"/>
</dbReference>
<evidence type="ECO:0000259" key="9">
    <source>
        <dbReference type="PROSITE" id="PS51755"/>
    </source>
</evidence>
<gene>
    <name evidence="10" type="ORF">Dia5BBH33_04330</name>
</gene>
<keyword evidence="2" id="KW-0902">Two-component regulatory system</keyword>
<dbReference type="PANTHER" id="PTHR48111:SF22">
    <property type="entry name" value="REGULATOR OF RPOS"/>
    <property type="match status" value="1"/>
</dbReference>
<feature type="DNA-binding region" description="OmpR/PhoB-type" evidence="7">
    <location>
        <begin position="124"/>
        <end position="221"/>
    </location>
</feature>
<dbReference type="InterPro" id="IPR039420">
    <property type="entry name" value="WalR-like"/>
</dbReference>
<dbReference type="Gene3D" id="6.10.250.690">
    <property type="match status" value="1"/>
</dbReference>
<name>A0A8D4UTN5_9FIRM</name>
<dbReference type="KEGG" id="dho:Dia5BBH33_04330"/>
<organism evidence="10 11">
    <name type="scientific">Dialister hominis</name>
    <dbReference type="NCBI Taxonomy" id="2582419"/>
    <lineage>
        <taxon>Bacteria</taxon>
        <taxon>Bacillati</taxon>
        <taxon>Bacillota</taxon>
        <taxon>Negativicutes</taxon>
        <taxon>Veillonellales</taxon>
        <taxon>Veillonellaceae</taxon>
        <taxon>Dialister</taxon>
    </lineage>
</organism>
<feature type="modified residue" description="4-aspartylphosphate" evidence="6">
    <location>
        <position position="51"/>
    </location>
</feature>
<proteinExistence type="predicted"/>
<evidence type="ECO:0000313" key="11">
    <source>
        <dbReference type="Proteomes" id="UP000320585"/>
    </source>
</evidence>
<dbReference type="SMART" id="SM00448">
    <property type="entry name" value="REC"/>
    <property type="match status" value="1"/>
</dbReference>
<dbReference type="Gene3D" id="1.10.10.10">
    <property type="entry name" value="Winged helix-like DNA-binding domain superfamily/Winged helix DNA-binding domain"/>
    <property type="match status" value="1"/>
</dbReference>
<dbReference type="InterPro" id="IPR001789">
    <property type="entry name" value="Sig_transdc_resp-reg_receiver"/>
</dbReference>
<dbReference type="InterPro" id="IPR011006">
    <property type="entry name" value="CheY-like_superfamily"/>
</dbReference>
<dbReference type="Pfam" id="PF00486">
    <property type="entry name" value="Trans_reg_C"/>
    <property type="match status" value="1"/>
</dbReference>
<dbReference type="PROSITE" id="PS50110">
    <property type="entry name" value="RESPONSE_REGULATORY"/>
    <property type="match status" value="1"/>
</dbReference>
<dbReference type="PANTHER" id="PTHR48111">
    <property type="entry name" value="REGULATOR OF RPOS"/>
    <property type="match status" value="1"/>
</dbReference>
<dbReference type="GeneID" id="92715651"/>
<dbReference type="SUPFAM" id="SSF46894">
    <property type="entry name" value="C-terminal effector domain of the bipartite response regulators"/>
    <property type="match status" value="1"/>
</dbReference>
<accession>A0A8D4UTN5</accession>
<evidence type="ECO:0000256" key="1">
    <source>
        <dbReference type="ARBA" id="ARBA00022553"/>
    </source>
</evidence>
<dbReference type="Gene3D" id="3.40.50.2300">
    <property type="match status" value="1"/>
</dbReference>
<dbReference type="SUPFAM" id="SSF52172">
    <property type="entry name" value="CheY-like"/>
    <property type="match status" value="1"/>
</dbReference>
<dbReference type="InterPro" id="IPR001867">
    <property type="entry name" value="OmpR/PhoB-type_DNA-bd"/>
</dbReference>
<evidence type="ECO:0000259" key="8">
    <source>
        <dbReference type="PROSITE" id="PS50110"/>
    </source>
</evidence>
<dbReference type="GO" id="GO:0005829">
    <property type="term" value="C:cytosol"/>
    <property type="evidence" value="ECO:0007669"/>
    <property type="project" value="TreeGrafter"/>
</dbReference>
<protein>
    <submittedName>
        <fullName evidence="10">Transcriptional regulator</fullName>
    </submittedName>
</protein>
<dbReference type="AlphaFoldDB" id="A0A8D4UTN5"/>
<feature type="domain" description="OmpR/PhoB-type" evidence="9">
    <location>
        <begin position="124"/>
        <end position="221"/>
    </location>
</feature>
<dbReference type="Proteomes" id="UP000320585">
    <property type="component" value="Chromosome"/>
</dbReference>
<dbReference type="GO" id="GO:0000976">
    <property type="term" value="F:transcription cis-regulatory region binding"/>
    <property type="evidence" value="ECO:0007669"/>
    <property type="project" value="TreeGrafter"/>
</dbReference>
<dbReference type="GO" id="GO:0006355">
    <property type="term" value="P:regulation of DNA-templated transcription"/>
    <property type="evidence" value="ECO:0007669"/>
    <property type="project" value="InterPro"/>
</dbReference>
<evidence type="ECO:0000256" key="4">
    <source>
        <dbReference type="ARBA" id="ARBA00023125"/>
    </source>
</evidence>
<keyword evidence="11" id="KW-1185">Reference proteome</keyword>
<evidence type="ECO:0000256" key="7">
    <source>
        <dbReference type="PROSITE-ProRule" id="PRU01091"/>
    </source>
</evidence>
<evidence type="ECO:0000256" key="2">
    <source>
        <dbReference type="ARBA" id="ARBA00023012"/>
    </source>
</evidence>
<reference evidence="11" key="1">
    <citation type="submission" date="2019-05" db="EMBL/GenBank/DDBJ databases">
        <title>Complete genome sequencing of Dialister sp. strain 5BBH33.</title>
        <authorList>
            <person name="Sakamoto M."/>
            <person name="Murakami T."/>
            <person name="Mori H."/>
        </authorList>
    </citation>
    <scope>NUCLEOTIDE SEQUENCE [LARGE SCALE GENOMIC DNA]</scope>
    <source>
        <strain evidence="11">5BBH33</strain>
    </source>
</reference>